<feature type="region of interest" description="Disordered" evidence="1">
    <location>
        <begin position="140"/>
        <end position="159"/>
    </location>
</feature>
<dbReference type="InterPro" id="IPR050116">
    <property type="entry name" value="DNA_polymerase-Y"/>
</dbReference>
<dbReference type="Gene3D" id="1.10.150.810">
    <property type="match status" value="1"/>
</dbReference>
<protein>
    <recommendedName>
        <fullName evidence="2">UmuC domain-containing protein</fullName>
    </recommendedName>
</protein>
<feature type="compositionally biased region" description="Polar residues" evidence="1">
    <location>
        <begin position="205"/>
        <end position="215"/>
    </location>
</feature>
<dbReference type="PROSITE" id="PS50173">
    <property type="entry name" value="UMUC"/>
    <property type="match status" value="1"/>
</dbReference>
<dbReference type="GO" id="GO:0006281">
    <property type="term" value="P:DNA repair"/>
    <property type="evidence" value="ECO:0007669"/>
    <property type="project" value="InterPro"/>
</dbReference>
<dbReference type="EMBL" id="KN716902">
    <property type="protein sequence ID" value="KJH41114.1"/>
    <property type="molecule type" value="Genomic_DNA"/>
</dbReference>
<organism evidence="3 4">
    <name type="scientific">Dictyocaulus viviparus</name>
    <name type="common">Bovine lungworm</name>
    <dbReference type="NCBI Taxonomy" id="29172"/>
    <lineage>
        <taxon>Eukaryota</taxon>
        <taxon>Metazoa</taxon>
        <taxon>Ecdysozoa</taxon>
        <taxon>Nematoda</taxon>
        <taxon>Chromadorea</taxon>
        <taxon>Rhabditida</taxon>
        <taxon>Rhabditina</taxon>
        <taxon>Rhabditomorpha</taxon>
        <taxon>Strongyloidea</taxon>
        <taxon>Metastrongylidae</taxon>
        <taxon>Dictyocaulus</taxon>
    </lineage>
</organism>
<dbReference type="Proteomes" id="UP000053766">
    <property type="component" value="Unassembled WGS sequence"/>
</dbReference>
<evidence type="ECO:0000313" key="4">
    <source>
        <dbReference type="Proteomes" id="UP000053766"/>
    </source>
</evidence>
<dbReference type="OrthoDB" id="1747274at2759"/>
<dbReference type="GO" id="GO:0003887">
    <property type="term" value="F:DNA-directed DNA polymerase activity"/>
    <property type="evidence" value="ECO:0007669"/>
    <property type="project" value="TreeGrafter"/>
</dbReference>
<proteinExistence type="predicted"/>
<gene>
    <name evidence="3" type="ORF">DICVIV_12914</name>
</gene>
<name>A0A0D8XBS3_DICVI</name>
<evidence type="ECO:0000256" key="1">
    <source>
        <dbReference type="SAM" id="MobiDB-lite"/>
    </source>
</evidence>
<dbReference type="Gene3D" id="3.40.1170.60">
    <property type="match status" value="1"/>
</dbReference>
<dbReference type="AlphaFoldDB" id="A0A0D8XBS3"/>
<reference evidence="3 4" key="1">
    <citation type="submission" date="2013-11" db="EMBL/GenBank/DDBJ databases">
        <title>Draft genome of the bovine lungworm Dictyocaulus viviparus.</title>
        <authorList>
            <person name="Mitreva M."/>
        </authorList>
    </citation>
    <scope>NUCLEOTIDE SEQUENCE [LARGE SCALE GENOMIC DNA]</scope>
    <source>
        <strain evidence="3 4">HannoverDv2000</strain>
    </source>
</reference>
<dbReference type="InterPro" id="IPR043128">
    <property type="entry name" value="Rev_trsase/Diguanyl_cyclase"/>
</dbReference>
<feature type="compositionally biased region" description="Acidic residues" evidence="1">
    <location>
        <begin position="189"/>
        <end position="204"/>
    </location>
</feature>
<dbReference type="Pfam" id="PF00817">
    <property type="entry name" value="IMS"/>
    <property type="match status" value="1"/>
</dbReference>
<accession>A0A0D8XBS3</accession>
<dbReference type="Gene3D" id="3.30.70.270">
    <property type="match status" value="1"/>
</dbReference>
<dbReference type="SUPFAM" id="SSF56672">
    <property type="entry name" value="DNA/RNA polymerases"/>
    <property type="match status" value="1"/>
</dbReference>
<dbReference type="InterPro" id="IPR043502">
    <property type="entry name" value="DNA/RNA_pol_sf"/>
</dbReference>
<dbReference type="GO" id="GO:0042276">
    <property type="term" value="P:error-prone translesion synthesis"/>
    <property type="evidence" value="ECO:0007669"/>
    <property type="project" value="TreeGrafter"/>
</dbReference>
<dbReference type="InterPro" id="IPR001126">
    <property type="entry name" value="UmuC"/>
</dbReference>
<feature type="compositionally biased region" description="Basic residues" evidence="1">
    <location>
        <begin position="170"/>
        <end position="181"/>
    </location>
</feature>
<dbReference type="FunFam" id="3.40.1170.60:FF:000002">
    <property type="entry name" value="Polymerase (DNA directed) kappa"/>
    <property type="match status" value="1"/>
</dbReference>
<dbReference type="PANTHER" id="PTHR11076">
    <property type="entry name" value="DNA REPAIR POLYMERASE UMUC / TRANSFERASE FAMILY MEMBER"/>
    <property type="match status" value="1"/>
</dbReference>
<sequence length="500" mass="57300">MRQHNRVVIARVYIKWFNDFTQLCQVHDRLNIQLHPDVLKDDNYLKLKAQLRCIFLQPTRLAFAIESPEVEQLRNQTQMELMQTIMEEQTFPYDELELNDVEREVVVSTTEDYEPIDYEDAVDDALNETVHTVIDQVCNPVTPKKRKRGRPPKKESTIRSLLVSKVDGHNKRRILPRRSARKSGTAISDDSDSDDSDWELDVSNDENISSKSSPVFPNVEDITSGREVAIPDKHSTSESEKGKMLTFNDNKAGMMGLNKEHINRIIETYTSGNYSDFYKRQQEKVHAKISTLKKCLENVSPTEWVKAEKEMDELAARLECGRDLRRDCVHIDMDAYFAAVEMRDEPRLRTVPMAVGTSAMLSTSNYLARRFGVRAAMPGFIAKKLCPQLVLVAGNYSKYRKESLKFEAIFSEYDEDLSMGSLDEAYLDITDYVSAKREPSTFVQRRYGGDCICKLPLTSGADVTPKSTETCVKCGKERKVFEDNVEFGVSRSEVCYFNEF</sequence>
<dbReference type="STRING" id="29172.A0A0D8XBS3"/>
<evidence type="ECO:0000259" key="2">
    <source>
        <dbReference type="PROSITE" id="PS50173"/>
    </source>
</evidence>
<dbReference type="GO" id="GO:0005634">
    <property type="term" value="C:nucleus"/>
    <property type="evidence" value="ECO:0007669"/>
    <property type="project" value="TreeGrafter"/>
</dbReference>
<reference evidence="4" key="2">
    <citation type="journal article" date="2016" name="Sci. Rep.">
        <title>Dictyocaulus viviparus genome, variome and transcriptome elucidate lungworm biology and support future intervention.</title>
        <authorList>
            <person name="McNulty S.N."/>
            <person name="Strube C."/>
            <person name="Rosa B.A."/>
            <person name="Martin J.C."/>
            <person name="Tyagi R."/>
            <person name="Choi Y.J."/>
            <person name="Wang Q."/>
            <person name="Hallsworth Pepin K."/>
            <person name="Zhang X."/>
            <person name="Ozersky P."/>
            <person name="Wilson R.K."/>
            <person name="Sternberg P.W."/>
            <person name="Gasser R.B."/>
            <person name="Mitreva M."/>
        </authorList>
    </citation>
    <scope>NUCLEOTIDE SEQUENCE [LARGE SCALE GENOMIC DNA]</scope>
    <source>
        <strain evidence="4">HannoverDv2000</strain>
    </source>
</reference>
<dbReference type="PANTHER" id="PTHR11076:SF33">
    <property type="entry name" value="DNA POLYMERASE KAPPA"/>
    <property type="match status" value="1"/>
</dbReference>
<feature type="domain" description="UmuC" evidence="2">
    <location>
        <begin position="328"/>
        <end position="436"/>
    </location>
</feature>
<keyword evidence="4" id="KW-1185">Reference proteome</keyword>
<feature type="region of interest" description="Disordered" evidence="1">
    <location>
        <begin position="169"/>
        <end position="219"/>
    </location>
</feature>
<evidence type="ECO:0000313" key="3">
    <source>
        <dbReference type="EMBL" id="KJH41114.1"/>
    </source>
</evidence>